<dbReference type="KEGG" id="fcn:FN3523_1562"/>
<dbReference type="eggNOG" id="COG3703">
    <property type="taxonomic scope" value="Bacteria"/>
</dbReference>
<feature type="signal peptide" evidence="1">
    <location>
        <begin position="1"/>
        <end position="19"/>
    </location>
</feature>
<dbReference type="EMBL" id="CP002558">
    <property type="protein sequence ID" value="AEE26865.1"/>
    <property type="molecule type" value="Genomic_DNA"/>
</dbReference>
<sequence>MKKIALCLLALSFSGFIFADDCHPQIDSKQQNFIVGYGSLMNDDSRMRTDPEAKNVYPIEVKNFERVWGLRADGSYRTTALLVVPKNGSHLNAVYYPVDYQGMIAADSREYHYCRYKLLPSNIKSLGLRNLEKGDYWIYARQPKDIQKPTQQFPIIQSYVDLFIVGCMQIQDRYLIKDFVKECIETTKYWDNNAWINDRVNPRRPTDSTPQAIQVDNYLVKYLGEAYYKHKYE</sequence>
<reference evidence="3" key="1">
    <citation type="journal article" date="2011" name="Appl. Environ. Microbiol.">
        <title>Common ancestry and novel genetic traits of Francisella novicida-like isolates from North America and Australia as revealed by comparative genomic analyses.</title>
        <authorList>
            <person name="Siddaramappa S."/>
            <person name="Challacombe J.F."/>
            <person name="Petersen J.M."/>
            <person name="Pillai S."/>
            <person name="Hogg G."/>
            <person name="Kuske C.R."/>
        </authorList>
    </citation>
    <scope>NUCLEOTIDE SEQUENCE [LARGE SCALE GENOMIC DNA]</scope>
    <source>
        <strain evidence="3">3523</strain>
    </source>
</reference>
<accession>F4BHC1</accession>
<protein>
    <recommendedName>
        <fullName evidence="4">Gamma-glutamylcyclotransferase AIG2-like domain-containing protein</fullName>
    </recommendedName>
</protein>
<evidence type="ECO:0000256" key="1">
    <source>
        <dbReference type="SAM" id="SignalP"/>
    </source>
</evidence>
<dbReference type="AlphaFoldDB" id="F4BHC1"/>
<dbReference type="InterPro" id="IPR013024">
    <property type="entry name" value="GGCT-like"/>
</dbReference>
<dbReference type="Proteomes" id="UP000008303">
    <property type="component" value="Chromosome"/>
</dbReference>
<evidence type="ECO:0000313" key="2">
    <source>
        <dbReference type="EMBL" id="AEE26865.1"/>
    </source>
</evidence>
<evidence type="ECO:0008006" key="4">
    <source>
        <dbReference type="Google" id="ProtNLM"/>
    </source>
</evidence>
<proteinExistence type="predicted"/>
<dbReference type="PATRIC" id="fig|676032.3.peg.1573"/>
<gene>
    <name evidence="2" type="ordered locus">FN3523_1562</name>
</gene>
<evidence type="ECO:0000313" key="3">
    <source>
        <dbReference type="Proteomes" id="UP000008303"/>
    </source>
</evidence>
<feature type="chain" id="PRO_5003305689" description="Gamma-glutamylcyclotransferase AIG2-like domain-containing protein" evidence="1">
    <location>
        <begin position="20"/>
        <end position="233"/>
    </location>
</feature>
<dbReference type="CDD" id="cd06661">
    <property type="entry name" value="GGCT_like"/>
    <property type="match status" value="1"/>
</dbReference>
<organism evidence="2 3">
    <name type="scientific">Francisella hispaniensis</name>
    <dbReference type="NCBI Taxonomy" id="622488"/>
    <lineage>
        <taxon>Bacteria</taxon>
        <taxon>Pseudomonadati</taxon>
        <taxon>Pseudomonadota</taxon>
        <taxon>Gammaproteobacteria</taxon>
        <taxon>Thiotrichales</taxon>
        <taxon>Francisellaceae</taxon>
        <taxon>Francisella</taxon>
    </lineage>
</organism>
<dbReference type="RefSeq" id="WP_014548846.1">
    <property type="nucleotide sequence ID" value="NC_017449.1"/>
</dbReference>
<dbReference type="HOGENOM" id="CLU_088538_1_0_6"/>
<keyword evidence="1" id="KW-0732">Signal</keyword>
<name>F4BHC1_9GAMM</name>